<dbReference type="InterPro" id="IPR036322">
    <property type="entry name" value="WD40_repeat_dom_sf"/>
</dbReference>
<feature type="compositionally biased region" description="Acidic residues" evidence="7">
    <location>
        <begin position="359"/>
        <end position="376"/>
    </location>
</feature>
<comment type="similarity">
    <text evidence="1">Belongs to the WD repeat WDR55 family.</text>
</comment>
<name>A0A5C3QTM4_9AGAR</name>
<keyword evidence="2 6" id="KW-0853">WD repeat</keyword>
<evidence type="ECO:0000313" key="9">
    <source>
        <dbReference type="Proteomes" id="UP000305067"/>
    </source>
</evidence>
<dbReference type="Proteomes" id="UP000305067">
    <property type="component" value="Unassembled WGS sequence"/>
</dbReference>
<dbReference type="EMBL" id="ML178819">
    <property type="protein sequence ID" value="TFL03891.1"/>
    <property type="molecule type" value="Genomic_DNA"/>
</dbReference>
<protein>
    <recommendedName>
        <fullName evidence="4">WD repeat-containing protein JIP5</fullName>
    </recommendedName>
    <alternativeName>
        <fullName evidence="5">WD repeat-containing protein jip5</fullName>
    </alternativeName>
</protein>
<dbReference type="OrthoDB" id="2288928at2759"/>
<evidence type="ECO:0000256" key="3">
    <source>
        <dbReference type="ARBA" id="ARBA00022737"/>
    </source>
</evidence>
<feature type="region of interest" description="Disordered" evidence="7">
    <location>
        <begin position="309"/>
        <end position="411"/>
    </location>
</feature>
<evidence type="ECO:0000256" key="2">
    <source>
        <dbReference type="ARBA" id="ARBA00022574"/>
    </source>
</evidence>
<evidence type="ECO:0000256" key="5">
    <source>
        <dbReference type="ARBA" id="ARBA00039514"/>
    </source>
</evidence>
<dbReference type="SUPFAM" id="SSF50978">
    <property type="entry name" value="WD40 repeat-like"/>
    <property type="match status" value="1"/>
</dbReference>
<evidence type="ECO:0000256" key="6">
    <source>
        <dbReference type="PROSITE-ProRule" id="PRU00221"/>
    </source>
</evidence>
<dbReference type="Gene3D" id="2.130.10.10">
    <property type="entry name" value="YVTN repeat-like/Quinoprotein amine dehydrogenase"/>
    <property type="match status" value="2"/>
</dbReference>
<dbReference type="Pfam" id="PF24796">
    <property type="entry name" value="WDR55"/>
    <property type="match status" value="1"/>
</dbReference>
<feature type="repeat" description="WD" evidence="6">
    <location>
        <begin position="91"/>
        <end position="131"/>
    </location>
</feature>
<gene>
    <name evidence="8" type="ORF">BDV98DRAFT_352435</name>
</gene>
<keyword evidence="9" id="KW-1185">Reference proteome</keyword>
<dbReference type="SMART" id="SM00320">
    <property type="entry name" value="WD40"/>
    <property type="match status" value="5"/>
</dbReference>
<evidence type="ECO:0000256" key="1">
    <source>
        <dbReference type="ARBA" id="ARBA00007625"/>
    </source>
</evidence>
<sequence length="411" mass="44652">MPNIQTGGQVFDLAFHPTHETVYTALLTGEVKAFQYDEQGNSTLSFEAKPSKKSCRGLSLTRDGAKLWSVGKGKAIHAIDTTTGGIVESKTAAHEVPINRVKYLMPWMFATGDDDGVIKLWDPRQSECIRSHNHHFDFISDFLYLEDKKHLISSSADGTLSVLDVRSKKAEPYAQSEDQEDELLSLLPIKGGAKVVVGTQQGVLSIFNRKKGWGDCVDRVPGHPTSIDALCSIPSSYPSSINTILTGSSDGLLRVVEVLPSKLVGVIADHGDFPIERIAVDKGGEGRWVGSAGHEELLKLTDLKEVFEDESADEDEGAQSLANADSDSDDGDDSDAKSSSSTMDKNTSKPTAEASKVEAEEDDGDSSAEEDSDAEAEAPKRKRKQEKDPFSRKKKKDRNEVTVATGFFSDL</sequence>
<evidence type="ECO:0000256" key="7">
    <source>
        <dbReference type="SAM" id="MobiDB-lite"/>
    </source>
</evidence>
<accession>A0A5C3QTM4</accession>
<dbReference type="PANTHER" id="PTHR44019:SF20">
    <property type="entry name" value="WD REPEAT-CONTAINING PROTEIN 55"/>
    <property type="match status" value="1"/>
</dbReference>
<dbReference type="PANTHER" id="PTHR44019">
    <property type="entry name" value="WD REPEAT-CONTAINING PROTEIN 55"/>
    <property type="match status" value="1"/>
</dbReference>
<dbReference type="PROSITE" id="PS50082">
    <property type="entry name" value="WD_REPEATS_2"/>
    <property type="match status" value="1"/>
</dbReference>
<organism evidence="8 9">
    <name type="scientific">Pterulicium gracile</name>
    <dbReference type="NCBI Taxonomy" id="1884261"/>
    <lineage>
        <taxon>Eukaryota</taxon>
        <taxon>Fungi</taxon>
        <taxon>Dikarya</taxon>
        <taxon>Basidiomycota</taxon>
        <taxon>Agaricomycotina</taxon>
        <taxon>Agaricomycetes</taxon>
        <taxon>Agaricomycetidae</taxon>
        <taxon>Agaricales</taxon>
        <taxon>Pleurotineae</taxon>
        <taxon>Pterulaceae</taxon>
        <taxon>Pterulicium</taxon>
    </lineage>
</organism>
<dbReference type="InterPro" id="IPR015943">
    <property type="entry name" value="WD40/YVTN_repeat-like_dom_sf"/>
</dbReference>
<dbReference type="STRING" id="1884261.A0A5C3QTM4"/>
<dbReference type="InterPro" id="IPR001680">
    <property type="entry name" value="WD40_rpt"/>
</dbReference>
<reference evidence="8 9" key="1">
    <citation type="journal article" date="2019" name="Nat. Ecol. Evol.">
        <title>Megaphylogeny resolves global patterns of mushroom evolution.</title>
        <authorList>
            <person name="Varga T."/>
            <person name="Krizsan K."/>
            <person name="Foldi C."/>
            <person name="Dima B."/>
            <person name="Sanchez-Garcia M."/>
            <person name="Sanchez-Ramirez S."/>
            <person name="Szollosi G.J."/>
            <person name="Szarkandi J.G."/>
            <person name="Papp V."/>
            <person name="Albert L."/>
            <person name="Andreopoulos W."/>
            <person name="Angelini C."/>
            <person name="Antonin V."/>
            <person name="Barry K.W."/>
            <person name="Bougher N.L."/>
            <person name="Buchanan P."/>
            <person name="Buyck B."/>
            <person name="Bense V."/>
            <person name="Catcheside P."/>
            <person name="Chovatia M."/>
            <person name="Cooper J."/>
            <person name="Damon W."/>
            <person name="Desjardin D."/>
            <person name="Finy P."/>
            <person name="Geml J."/>
            <person name="Haridas S."/>
            <person name="Hughes K."/>
            <person name="Justo A."/>
            <person name="Karasinski D."/>
            <person name="Kautmanova I."/>
            <person name="Kiss B."/>
            <person name="Kocsube S."/>
            <person name="Kotiranta H."/>
            <person name="LaButti K.M."/>
            <person name="Lechner B.E."/>
            <person name="Liimatainen K."/>
            <person name="Lipzen A."/>
            <person name="Lukacs Z."/>
            <person name="Mihaltcheva S."/>
            <person name="Morgado L.N."/>
            <person name="Niskanen T."/>
            <person name="Noordeloos M.E."/>
            <person name="Ohm R.A."/>
            <person name="Ortiz-Santana B."/>
            <person name="Ovrebo C."/>
            <person name="Racz N."/>
            <person name="Riley R."/>
            <person name="Savchenko A."/>
            <person name="Shiryaev A."/>
            <person name="Soop K."/>
            <person name="Spirin V."/>
            <person name="Szebenyi C."/>
            <person name="Tomsovsky M."/>
            <person name="Tulloss R.E."/>
            <person name="Uehling J."/>
            <person name="Grigoriev I.V."/>
            <person name="Vagvolgyi C."/>
            <person name="Papp T."/>
            <person name="Martin F.M."/>
            <person name="Miettinen O."/>
            <person name="Hibbett D.S."/>
            <person name="Nagy L.G."/>
        </authorList>
    </citation>
    <scope>NUCLEOTIDE SEQUENCE [LARGE SCALE GENOMIC DNA]</scope>
    <source>
        <strain evidence="8 9">CBS 309.79</strain>
    </source>
</reference>
<dbReference type="AlphaFoldDB" id="A0A5C3QTM4"/>
<keyword evidence="3" id="KW-0677">Repeat</keyword>
<evidence type="ECO:0000256" key="4">
    <source>
        <dbReference type="ARBA" id="ARBA00039238"/>
    </source>
</evidence>
<dbReference type="InterPro" id="IPR050505">
    <property type="entry name" value="WDR55/POC1"/>
</dbReference>
<proteinExistence type="inferred from homology"/>
<evidence type="ECO:0000313" key="8">
    <source>
        <dbReference type="EMBL" id="TFL03891.1"/>
    </source>
</evidence>